<dbReference type="InterPro" id="IPR029044">
    <property type="entry name" value="Nucleotide-diphossugar_trans"/>
</dbReference>
<evidence type="ECO:0000256" key="2">
    <source>
        <dbReference type="ARBA" id="ARBA00022679"/>
    </source>
</evidence>
<dbReference type="GO" id="GO:0005975">
    <property type="term" value="P:carbohydrate metabolic process"/>
    <property type="evidence" value="ECO:0007669"/>
    <property type="project" value="InterPro"/>
</dbReference>
<organism evidence="3">
    <name type="scientific">viral metagenome</name>
    <dbReference type="NCBI Taxonomy" id="1070528"/>
    <lineage>
        <taxon>unclassified sequences</taxon>
        <taxon>metagenomes</taxon>
        <taxon>organismal metagenomes</taxon>
    </lineage>
</organism>
<name>A0A6C0DPN4_9ZZZZ</name>
<evidence type="ECO:0008006" key="4">
    <source>
        <dbReference type="Google" id="ProtNLM"/>
    </source>
</evidence>
<dbReference type="PANTHER" id="PTHR11927:SF9">
    <property type="entry name" value="L-FUCOSYLTRANSFERASE"/>
    <property type="match status" value="1"/>
</dbReference>
<sequence length="531" mass="61659">MNSLPEERGIVPVWLGGLGNQMFVLSAAYIASRVHQCRLYLARTTNNPHSSENYTTSLFRCFGGFSLEHSMETIREQALRQGYTRKHQPGFSSWSPMEHGPGTLLDSYYQYYPCIAPYEQELRQLFCKGLEDVEVSVAPDSAFLHVRRGDYLKLPHVHYNQTLDYFRKSLSLLLQNSNPSRIYIVSDDIPWVLQQDFFTSNPLFSIVDAKLNELQTMALMSRCTKGAICSNSTFSWWGAFLGSYASRSPIYIPEKWICDPIVSLFPPEWICVKETKTAFVTLCDTSYFPKAKRTIEQLRTFWKGDVVLIAVDFTPSTEFLHSHNILLHTTTHLSTDCLIEQWKSHPLRRMPDNRHLGKLYQWDKLQLFQPFFKAWERIVFLDAGMRVCNSVQPFLDLPWKDSLLAPDDSDPYDNGNRFRCQIDLDANPSVSEAFLSSYTPNILDKRYFLNCIFLFDTSLITPTLYSELVETMCKYPIFLCNEMGLMNVFFLDVWKPFPIRVGSNYLFGWSEQNYTERPHHSKFHCIKYSCT</sequence>
<dbReference type="InterPro" id="IPR002516">
    <property type="entry name" value="Glyco_trans_11"/>
</dbReference>
<evidence type="ECO:0000256" key="1">
    <source>
        <dbReference type="ARBA" id="ARBA00022676"/>
    </source>
</evidence>
<dbReference type="PANTHER" id="PTHR11927">
    <property type="entry name" value="GALACTOSIDE 2-L-FUCOSYLTRANSFERASE"/>
    <property type="match status" value="1"/>
</dbReference>
<dbReference type="Pfam" id="PF01531">
    <property type="entry name" value="Glyco_transf_11"/>
    <property type="match status" value="1"/>
</dbReference>
<dbReference type="SUPFAM" id="SSF53448">
    <property type="entry name" value="Nucleotide-diphospho-sugar transferases"/>
    <property type="match status" value="1"/>
</dbReference>
<keyword evidence="2" id="KW-0808">Transferase</keyword>
<dbReference type="Gene3D" id="3.90.550.10">
    <property type="entry name" value="Spore Coat Polysaccharide Biosynthesis Protein SpsA, Chain A"/>
    <property type="match status" value="1"/>
</dbReference>
<protein>
    <recommendedName>
        <fullName evidence="4">Alpha-1,2-fucosyltransferase</fullName>
    </recommendedName>
</protein>
<accession>A0A6C0DPN4</accession>
<dbReference type="CDD" id="cd11301">
    <property type="entry name" value="Fut1_Fut2_like"/>
    <property type="match status" value="1"/>
</dbReference>
<dbReference type="AlphaFoldDB" id="A0A6C0DPN4"/>
<evidence type="ECO:0000313" key="3">
    <source>
        <dbReference type="EMBL" id="QHT18282.1"/>
    </source>
</evidence>
<dbReference type="EMBL" id="MN739654">
    <property type="protein sequence ID" value="QHT18282.1"/>
    <property type="molecule type" value="Genomic_DNA"/>
</dbReference>
<dbReference type="GO" id="GO:0016020">
    <property type="term" value="C:membrane"/>
    <property type="evidence" value="ECO:0007669"/>
    <property type="project" value="InterPro"/>
</dbReference>
<reference evidence="3" key="1">
    <citation type="journal article" date="2020" name="Nature">
        <title>Giant virus diversity and host interactions through global metagenomics.</title>
        <authorList>
            <person name="Schulz F."/>
            <person name="Roux S."/>
            <person name="Paez-Espino D."/>
            <person name="Jungbluth S."/>
            <person name="Walsh D.A."/>
            <person name="Denef V.J."/>
            <person name="McMahon K.D."/>
            <person name="Konstantinidis K.T."/>
            <person name="Eloe-Fadrosh E.A."/>
            <person name="Kyrpides N.C."/>
            <person name="Woyke T."/>
        </authorList>
    </citation>
    <scope>NUCLEOTIDE SEQUENCE</scope>
    <source>
        <strain evidence="3">GVMAG-M-3300023174-46</strain>
    </source>
</reference>
<dbReference type="GO" id="GO:0008107">
    <property type="term" value="F:galactoside 2-alpha-L-fucosyltransferase activity"/>
    <property type="evidence" value="ECO:0007669"/>
    <property type="project" value="InterPro"/>
</dbReference>
<proteinExistence type="predicted"/>
<keyword evidence="1" id="KW-0328">Glycosyltransferase</keyword>